<dbReference type="GO" id="GO:0005524">
    <property type="term" value="F:ATP binding"/>
    <property type="evidence" value="ECO:0007669"/>
    <property type="project" value="InterPro"/>
</dbReference>
<accession>A0A6J6BQZ2</accession>
<dbReference type="EMBL" id="CAEZSJ010000082">
    <property type="protein sequence ID" value="CAB4540598.1"/>
    <property type="molecule type" value="Genomic_DNA"/>
</dbReference>
<evidence type="ECO:0000259" key="1">
    <source>
        <dbReference type="PROSITE" id="PS51786"/>
    </source>
</evidence>
<dbReference type="PROSITE" id="PS51786">
    <property type="entry name" value="LON_PROTEOLYTIC"/>
    <property type="match status" value="1"/>
</dbReference>
<dbReference type="GO" id="GO:0006508">
    <property type="term" value="P:proteolysis"/>
    <property type="evidence" value="ECO:0007669"/>
    <property type="project" value="InterPro"/>
</dbReference>
<dbReference type="Pfam" id="PF05362">
    <property type="entry name" value="Lon_C"/>
    <property type="match status" value="1"/>
</dbReference>
<dbReference type="GO" id="GO:0004176">
    <property type="term" value="F:ATP-dependent peptidase activity"/>
    <property type="evidence" value="ECO:0007669"/>
    <property type="project" value="InterPro"/>
</dbReference>
<dbReference type="AlphaFoldDB" id="A0A6J6BQZ2"/>
<dbReference type="Gene3D" id="3.30.230.10">
    <property type="match status" value="1"/>
</dbReference>
<dbReference type="GO" id="GO:0030163">
    <property type="term" value="P:protein catabolic process"/>
    <property type="evidence" value="ECO:0007669"/>
    <property type="project" value="InterPro"/>
</dbReference>
<dbReference type="GO" id="GO:0004252">
    <property type="term" value="F:serine-type endopeptidase activity"/>
    <property type="evidence" value="ECO:0007669"/>
    <property type="project" value="InterPro"/>
</dbReference>
<organism evidence="2">
    <name type="scientific">freshwater metagenome</name>
    <dbReference type="NCBI Taxonomy" id="449393"/>
    <lineage>
        <taxon>unclassified sequences</taxon>
        <taxon>metagenomes</taxon>
        <taxon>ecological metagenomes</taxon>
    </lineage>
</organism>
<dbReference type="SUPFAM" id="SSF54211">
    <property type="entry name" value="Ribosomal protein S5 domain 2-like"/>
    <property type="match status" value="1"/>
</dbReference>
<proteinExistence type="predicted"/>
<protein>
    <submittedName>
        <fullName evidence="2">Unannotated protein</fullName>
    </submittedName>
</protein>
<dbReference type="InterPro" id="IPR020568">
    <property type="entry name" value="Ribosomal_Su5_D2-typ_SF"/>
</dbReference>
<dbReference type="PANTHER" id="PTHR10046">
    <property type="entry name" value="ATP DEPENDENT LON PROTEASE FAMILY MEMBER"/>
    <property type="match status" value="1"/>
</dbReference>
<sequence length="260" mass="27513">MTPHPIPRYLSKPSFYFLITILLFALFLPAPFAIISPGPVTNLLSKGMKISGDSERQTSGKLLSLSVFVNNPDSRPPGILVLRAWLRGDSVVLPNEIVYAEGETTKVAAARGKKDMESSEQLAAIAAANFLKQAHPDEPLNWKLSDINFVMKNVGGPSAGLAFALSLITKLSNPELIAGRTIAVTGTITESGLVGGIGGIDQKLLSARSAGATIAVIPQVNCQDITVKTDGLKIIAVKNLNEAFHGLLSPTIAKSLRCSS</sequence>
<evidence type="ECO:0000313" key="2">
    <source>
        <dbReference type="EMBL" id="CAB4540598.1"/>
    </source>
</evidence>
<dbReference type="InterPro" id="IPR027065">
    <property type="entry name" value="Lon_Prtase"/>
</dbReference>
<dbReference type="InterPro" id="IPR014721">
    <property type="entry name" value="Ribsml_uS5_D2-typ_fold_subgr"/>
</dbReference>
<name>A0A6J6BQZ2_9ZZZZ</name>
<gene>
    <name evidence="2" type="ORF">UFOPK1425_00536</name>
</gene>
<reference evidence="2" key="1">
    <citation type="submission" date="2020-05" db="EMBL/GenBank/DDBJ databases">
        <authorList>
            <person name="Chiriac C."/>
            <person name="Salcher M."/>
            <person name="Ghai R."/>
            <person name="Kavagutti S V."/>
        </authorList>
    </citation>
    <scope>NUCLEOTIDE SEQUENCE</scope>
</reference>
<feature type="domain" description="Lon proteolytic" evidence="1">
    <location>
        <begin position="74"/>
        <end position="250"/>
    </location>
</feature>
<dbReference type="InterPro" id="IPR008269">
    <property type="entry name" value="Lon_proteolytic"/>
</dbReference>